<dbReference type="InParanoid" id="A0A7F5QYX8"/>
<evidence type="ECO:0000313" key="3">
    <source>
        <dbReference type="RefSeq" id="XP_025830480.1"/>
    </source>
</evidence>
<dbReference type="KEGG" id="apln:108744713"/>
<organism evidence="2 3">
    <name type="scientific">Agrilus planipennis</name>
    <name type="common">Emerald ash borer</name>
    <name type="synonym">Agrilus marcopoli</name>
    <dbReference type="NCBI Taxonomy" id="224129"/>
    <lineage>
        <taxon>Eukaryota</taxon>
        <taxon>Metazoa</taxon>
        <taxon>Ecdysozoa</taxon>
        <taxon>Arthropoda</taxon>
        <taxon>Hexapoda</taxon>
        <taxon>Insecta</taxon>
        <taxon>Pterygota</taxon>
        <taxon>Neoptera</taxon>
        <taxon>Endopterygota</taxon>
        <taxon>Coleoptera</taxon>
        <taxon>Polyphaga</taxon>
        <taxon>Elateriformia</taxon>
        <taxon>Buprestoidea</taxon>
        <taxon>Buprestidae</taxon>
        <taxon>Agrilinae</taxon>
        <taxon>Agrilus</taxon>
    </lineage>
</organism>
<accession>A0A7F5QYX8</accession>
<feature type="coiled-coil region" evidence="1">
    <location>
        <begin position="205"/>
        <end position="239"/>
    </location>
</feature>
<dbReference type="GeneID" id="108744713"/>
<keyword evidence="2" id="KW-1185">Reference proteome</keyword>
<evidence type="ECO:0000256" key="1">
    <source>
        <dbReference type="SAM" id="Coils"/>
    </source>
</evidence>
<proteinExistence type="predicted"/>
<reference evidence="3" key="1">
    <citation type="submission" date="2025-08" db="UniProtKB">
        <authorList>
            <consortium name="RefSeq"/>
        </authorList>
    </citation>
    <scope>IDENTIFICATION</scope>
    <source>
        <tissue evidence="3">Entire body</tissue>
    </source>
</reference>
<name>A0A7F5QYX8_AGRPL</name>
<sequence length="281" mass="32265">MSKRTILSRPRTRLYDVNYNMGESLYKPALDRLDRKYSGRPLSPPPRQTSIPQDILDRHERAFADDDINDFRRRAEKAISGRQLFDSRGARIDTAFDDIDDEVSSRIKSLRANKRTSMVDDVDMESTVNNLNSRRLLDRSEKILDSVGINDKSLENNVSSYSSSRRAIRIAQSQDDLVDNKDLTRWSAVKKDRRGLAAQEIEDRDSAASMRMKQTKARLNDLEEEMEALAERQAAREKRAARLKQLVAETTGADDFEPAVAVAKKSVRIRAREVREEEDEF</sequence>
<dbReference type="AlphaFoldDB" id="A0A7F5QYX8"/>
<keyword evidence="1" id="KW-0175">Coiled coil</keyword>
<evidence type="ECO:0000313" key="2">
    <source>
        <dbReference type="Proteomes" id="UP000192223"/>
    </source>
</evidence>
<gene>
    <name evidence="3" type="primary">LOC108744713</name>
</gene>
<protein>
    <submittedName>
        <fullName evidence="3">Uncharacterized protein LOC108744713</fullName>
    </submittedName>
</protein>
<dbReference type="RefSeq" id="XP_025830480.1">
    <property type="nucleotide sequence ID" value="XM_025974695.1"/>
</dbReference>
<dbReference type="OrthoDB" id="8191899at2759"/>
<dbReference type="Proteomes" id="UP000192223">
    <property type="component" value="Unplaced"/>
</dbReference>